<sequence>MKIHKSLYSSLKKLYDEYVQTTEFEYRIVEVKKKQGVKYAKLNRKYSYYCIEVEAELILTQKNYLYSLCPEDVRNLSLYFAYDQQPKVKYELLSIQFTPEAEQLFMLWDLVNEMELVKTREENMADDEILDSFKGSHLLEIGRICGKKMN</sequence>
<evidence type="ECO:0000313" key="1">
    <source>
        <dbReference type="EMBL" id="RLV58251.1"/>
    </source>
</evidence>
<evidence type="ECO:0000313" key="2">
    <source>
        <dbReference type="Proteomes" id="UP000281474"/>
    </source>
</evidence>
<accession>A0A3L8PS75</accession>
<dbReference type="RefSeq" id="WP_121840432.1">
    <property type="nucleotide sequence ID" value="NZ_ML014834.1"/>
</dbReference>
<gene>
    <name evidence="1" type="ORF">D5018_18275</name>
</gene>
<protein>
    <submittedName>
        <fullName evidence="1">Uncharacterized protein</fullName>
    </submittedName>
</protein>
<keyword evidence="2" id="KW-1185">Reference proteome</keyword>
<dbReference type="OrthoDB" id="9890309at2"/>
<dbReference type="AlphaFoldDB" id="A0A3L8PS75"/>
<reference evidence="1 2" key="1">
    <citation type="submission" date="2018-09" db="EMBL/GenBank/DDBJ databases">
        <title>Phylogeny of the Shewanellaceae, and recommendation for two new genera, Pseudoshewanella and Parashewanella.</title>
        <authorList>
            <person name="Wang G."/>
        </authorList>
    </citation>
    <scope>NUCLEOTIDE SEQUENCE [LARGE SCALE GENOMIC DNA]</scope>
    <source>
        <strain evidence="1 2">C51</strain>
    </source>
</reference>
<proteinExistence type="predicted"/>
<name>A0A3L8PS75_9GAMM</name>
<dbReference type="Proteomes" id="UP000281474">
    <property type="component" value="Unassembled WGS sequence"/>
</dbReference>
<comment type="caution">
    <text evidence="1">The sequence shown here is derived from an EMBL/GenBank/DDBJ whole genome shotgun (WGS) entry which is preliminary data.</text>
</comment>
<organism evidence="1 2">
    <name type="scientific">Parashewanella curva</name>
    <dbReference type="NCBI Taxonomy" id="2338552"/>
    <lineage>
        <taxon>Bacteria</taxon>
        <taxon>Pseudomonadati</taxon>
        <taxon>Pseudomonadota</taxon>
        <taxon>Gammaproteobacteria</taxon>
        <taxon>Alteromonadales</taxon>
        <taxon>Shewanellaceae</taxon>
        <taxon>Parashewanella</taxon>
    </lineage>
</organism>
<dbReference type="EMBL" id="QZEI01000085">
    <property type="protein sequence ID" value="RLV58251.1"/>
    <property type="molecule type" value="Genomic_DNA"/>
</dbReference>